<evidence type="ECO:0000256" key="1">
    <source>
        <dbReference type="SAM" id="Phobius"/>
    </source>
</evidence>
<feature type="transmembrane region" description="Helical" evidence="1">
    <location>
        <begin position="69"/>
        <end position="87"/>
    </location>
</feature>
<dbReference type="EMBL" id="JAACJL010000002">
    <property type="protein sequence ID" value="KAF4622329.1"/>
    <property type="molecule type" value="Genomic_DNA"/>
</dbReference>
<sequence length="269" mass="29685">MQRRPASSYPEIRMRFHPPRPWSSAQLHISKLCSCPARGTQRGSELGMQLGKRSLRTTLYKSRRTTLSGFRIIVLVPRLTLGHMYILMTSARFTSAASFGSLPLLGLICRLAQSFTKPLTSPSTEPWMTLNTVKMTAGQLPYTTLQELRIGVINLDHSHCMPSSYVNQSAESRRTFPILNTNRGPGHLVKYCATASDNESAHTVLAPSQTISVEHNLGQTYNFTNSGEGEYNISPRNIFYVLNADSSISSYEAQTSSHTAKISGALAVS</sequence>
<dbReference type="Gene3D" id="2.60.40.2970">
    <property type="match status" value="1"/>
</dbReference>
<evidence type="ECO:0000313" key="2">
    <source>
        <dbReference type="EMBL" id="KAF4622329.1"/>
    </source>
</evidence>
<reference evidence="2 3" key="1">
    <citation type="submission" date="2019-12" db="EMBL/GenBank/DDBJ databases">
        <authorList>
            <person name="Floudas D."/>
            <person name="Bentzer J."/>
            <person name="Ahren D."/>
            <person name="Johansson T."/>
            <person name="Persson P."/>
            <person name="Tunlid A."/>
        </authorList>
    </citation>
    <scope>NUCLEOTIDE SEQUENCE [LARGE SCALE GENOMIC DNA]</scope>
    <source>
        <strain evidence="2 3">CBS 102.39</strain>
    </source>
</reference>
<name>A0A8H4R4T5_9AGAR</name>
<keyword evidence="1" id="KW-1133">Transmembrane helix</keyword>
<dbReference type="Proteomes" id="UP000521872">
    <property type="component" value="Unassembled WGS sequence"/>
</dbReference>
<dbReference type="AlphaFoldDB" id="A0A8H4R4T5"/>
<organism evidence="2 3">
    <name type="scientific">Agrocybe pediades</name>
    <dbReference type="NCBI Taxonomy" id="84607"/>
    <lineage>
        <taxon>Eukaryota</taxon>
        <taxon>Fungi</taxon>
        <taxon>Dikarya</taxon>
        <taxon>Basidiomycota</taxon>
        <taxon>Agaricomycotina</taxon>
        <taxon>Agaricomycetes</taxon>
        <taxon>Agaricomycetidae</taxon>
        <taxon>Agaricales</taxon>
        <taxon>Agaricineae</taxon>
        <taxon>Strophariaceae</taxon>
        <taxon>Agrocybe</taxon>
    </lineage>
</organism>
<protein>
    <submittedName>
        <fullName evidence="2">Uncharacterized protein</fullName>
    </submittedName>
</protein>
<accession>A0A8H4R4T5</accession>
<keyword evidence="1" id="KW-0812">Transmembrane</keyword>
<comment type="caution">
    <text evidence="2">The sequence shown here is derived from an EMBL/GenBank/DDBJ whole genome shotgun (WGS) entry which is preliminary data.</text>
</comment>
<keyword evidence="3" id="KW-1185">Reference proteome</keyword>
<keyword evidence="1" id="KW-0472">Membrane</keyword>
<proteinExistence type="predicted"/>
<evidence type="ECO:0000313" key="3">
    <source>
        <dbReference type="Proteomes" id="UP000521872"/>
    </source>
</evidence>
<gene>
    <name evidence="2" type="ORF">D9613_009072</name>
</gene>